<organism evidence="2 3">
    <name type="scientific">Magnaporthiopsis poae (strain ATCC 64411 / 73-15)</name>
    <name type="common">Kentucky bluegrass fungus</name>
    <name type="synonym">Magnaporthe poae</name>
    <dbReference type="NCBI Taxonomy" id="644358"/>
    <lineage>
        <taxon>Eukaryota</taxon>
        <taxon>Fungi</taxon>
        <taxon>Dikarya</taxon>
        <taxon>Ascomycota</taxon>
        <taxon>Pezizomycotina</taxon>
        <taxon>Sordariomycetes</taxon>
        <taxon>Sordariomycetidae</taxon>
        <taxon>Magnaporthales</taxon>
        <taxon>Magnaporthaceae</taxon>
        <taxon>Magnaporthiopsis</taxon>
    </lineage>
</organism>
<gene>
    <name evidence="1" type="ORF">MAPG_12013</name>
</gene>
<reference evidence="1" key="1">
    <citation type="submission" date="2010-05" db="EMBL/GenBank/DDBJ databases">
        <title>The Genome Sequence of Magnaporthe poae strain ATCC 64411.</title>
        <authorList>
            <consortium name="The Broad Institute Genome Sequencing Platform"/>
            <consortium name="Broad Institute Genome Sequencing Center for Infectious Disease"/>
            <person name="Ma L.-J."/>
            <person name="Dead R."/>
            <person name="Young S."/>
            <person name="Zeng Q."/>
            <person name="Koehrsen M."/>
            <person name="Alvarado L."/>
            <person name="Berlin A."/>
            <person name="Chapman S.B."/>
            <person name="Chen Z."/>
            <person name="Freedman E."/>
            <person name="Gellesch M."/>
            <person name="Goldberg J."/>
            <person name="Griggs A."/>
            <person name="Gujja S."/>
            <person name="Heilman E.R."/>
            <person name="Heiman D."/>
            <person name="Hepburn T."/>
            <person name="Howarth C."/>
            <person name="Jen D."/>
            <person name="Larson L."/>
            <person name="Mehta T."/>
            <person name="Neiman D."/>
            <person name="Pearson M."/>
            <person name="Roberts A."/>
            <person name="Saif S."/>
            <person name="Shea T."/>
            <person name="Shenoy N."/>
            <person name="Sisk P."/>
            <person name="Stolte C."/>
            <person name="Sykes S."/>
            <person name="Walk T."/>
            <person name="White J."/>
            <person name="Yandava C."/>
            <person name="Haas B."/>
            <person name="Nusbaum C."/>
            <person name="Birren B."/>
        </authorList>
    </citation>
    <scope>NUCLEOTIDE SEQUENCE</scope>
    <source>
        <strain evidence="1">ATCC 64411</strain>
    </source>
</reference>
<reference evidence="1" key="3">
    <citation type="submission" date="2011-03" db="EMBL/GenBank/DDBJ databases">
        <title>Annotation of Magnaporthe poae ATCC 64411.</title>
        <authorList>
            <person name="Ma L.-J."/>
            <person name="Dead R."/>
            <person name="Young S.K."/>
            <person name="Zeng Q."/>
            <person name="Gargeya S."/>
            <person name="Fitzgerald M."/>
            <person name="Haas B."/>
            <person name="Abouelleil A."/>
            <person name="Alvarado L."/>
            <person name="Arachchi H.M."/>
            <person name="Berlin A."/>
            <person name="Brown A."/>
            <person name="Chapman S.B."/>
            <person name="Chen Z."/>
            <person name="Dunbar C."/>
            <person name="Freedman E."/>
            <person name="Gearin G."/>
            <person name="Gellesch M."/>
            <person name="Goldberg J."/>
            <person name="Griggs A."/>
            <person name="Gujja S."/>
            <person name="Heiman D."/>
            <person name="Howarth C."/>
            <person name="Larson L."/>
            <person name="Lui A."/>
            <person name="MacDonald P.J.P."/>
            <person name="Mehta T."/>
            <person name="Montmayeur A."/>
            <person name="Murphy C."/>
            <person name="Neiman D."/>
            <person name="Pearson M."/>
            <person name="Priest M."/>
            <person name="Roberts A."/>
            <person name="Saif S."/>
            <person name="Shea T."/>
            <person name="Shenoy N."/>
            <person name="Sisk P."/>
            <person name="Stolte C."/>
            <person name="Sykes S."/>
            <person name="Yandava C."/>
            <person name="Wortman J."/>
            <person name="Nusbaum C."/>
            <person name="Birren B."/>
        </authorList>
    </citation>
    <scope>NUCLEOTIDE SEQUENCE</scope>
    <source>
        <strain evidence="1">ATCC 64411</strain>
    </source>
</reference>
<dbReference type="EMBL" id="GL877082">
    <property type="protein sequence ID" value="KLU93070.1"/>
    <property type="molecule type" value="Genomic_DNA"/>
</dbReference>
<dbReference type="EMBL" id="ADBL01003016">
    <property type="status" value="NOT_ANNOTATED_CDS"/>
    <property type="molecule type" value="Genomic_DNA"/>
</dbReference>
<sequence>MLWGNSLANFQFVGGASGNNRQDQHTRYLTPGGVAADASPFWSMMESTRLASVMVVTAVALTSKAWICSFAAFMLEVLTPSCLRSVRAESSVTTSVYQQAPGAFGGLNGGGGADDLIGSSRKTGRGRWSNVCMGSIILFVCVSRASTTSRYDRHRTSRAGSQVVGHSYFAAIAACICAYACVEDSVKDSNGSDVEGSVGNMAAPPRHVTVRVNINEP</sequence>
<evidence type="ECO:0000313" key="1">
    <source>
        <dbReference type="EMBL" id="KLU93070.1"/>
    </source>
</evidence>
<dbReference type="AlphaFoldDB" id="A0A0C4EGN5"/>
<accession>A0A0C4EGN5</accession>
<dbReference type="VEuPathDB" id="FungiDB:MAPG_12013"/>
<reference evidence="2" key="5">
    <citation type="submission" date="2015-06" db="UniProtKB">
        <authorList>
            <consortium name="EnsemblFungi"/>
        </authorList>
    </citation>
    <scope>IDENTIFICATION</scope>
    <source>
        <strain evidence="2">ATCC 64411</strain>
    </source>
</reference>
<evidence type="ECO:0000313" key="2">
    <source>
        <dbReference type="EnsemblFungi" id="MAPG_12013T0"/>
    </source>
</evidence>
<evidence type="ECO:0000313" key="3">
    <source>
        <dbReference type="Proteomes" id="UP000011715"/>
    </source>
</evidence>
<proteinExistence type="predicted"/>
<name>A0A0C4EGN5_MAGP6</name>
<dbReference type="EnsemblFungi" id="MAPG_12013T0">
    <property type="protein sequence ID" value="MAPG_12013T0"/>
    <property type="gene ID" value="MAPG_12013"/>
</dbReference>
<dbReference type="Proteomes" id="UP000011715">
    <property type="component" value="Unassembled WGS sequence"/>
</dbReference>
<keyword evidence="3" id="KW-1185">Reference proteome</keyword>
<reference evidence="2" key="4">
    <citation type="journal article" date="2015" name="G3 (Bethesda)">
        <title>Genome sequences of three phytopathogenic species of the Magnaporthaceae family of fungi.</title>
        <authorList>
            <person name="Okagaki L.H."/>
            <person name="Nunes C.C."/>
            <person name="Sailsbery J."/>
            <person name="Clay B."/>
            <person name="Brown D."/>
            <person name="John T."/>
            <person name="Oh Y."/>
            <person name="Young N."/>
            <person name="Fitzgerald M."/>
            <person name="Haas B.J."/>
            <person name="Zeng Q."/>
            <person name="Young S."/>
            <person name="Adiconis X."/>
            <person name="Fan L."/>
            <person name="Levin J.Z."/>
            <person name="Mitchell T.K."/>
            <person name="Okubara P.A."/>
            <person name="Farman M.L."/>
            <person name="Kohn L.M."/>
            <person name="Birren B."/>
            <person name="Ma L.-J."/>
            <person name="Dean R.A."/>
        </authorList>
    </citation>
    <scope>NUCLEOTIDE SEQUENCE</scope>
    <source>
        <strain evidence="2">ATCC 64411 / 73-15</strain>
    </source>
</reference>
<reference evidence="3" key="2">
    <citation type="submission" date="2010-05" db="EMBL/GenBank/DDBJ databases">
        <title>The genome sequence of Magnaporthe poae strain ATCC 64411.</title>
        <authorList>
            <person name="Ma L.-J."/>
            <person name="Dead R."/>
            <person name="Young S."/>
            <person name="Zeng Q."/>
            <person name="Koehrsen M."/>
            <person name="Alvarado L."/>
            <person name="Berlin A."/>
            <person name="Chapman S.B."/>
            <person name="Chen Z."/>
            <person name="Freedman E."/>
            <person name="Gellesch M."/>
            <person name="Goldberg J."/>
            <person name="Griggs A."/>
            <person name="Gujja S."/>
            <person name="Heilman E.R."/>
            <person name="Heiman D."/>
            <person name="Hepburn T."/>
            <person name="Howarth C."/>
            <person name="Jen D."/>
            <person name="Larson L."/>
            <person name="Mehta T."/>
            <person name="Neiman D."/>
            <person name="Pearson M."/>
            <person name="Roberts A."/>
            <person name="Saif S."/>
            <person name="Shea T."/>
            <person name="Shenoy N."/>
            <person name="Sisk P."/>
            <person name="Stolte C."/>
            <person name="Sykes S."/>
            <person name="Walk T."/>
            <person name="White J."/>
            <person name="Yandava C."/>
            <person name="Haas B."/>
            <person name="Nusbaum C."/>
            <person name="Birren B."/>
        </authorList>
    </citation>
    <scope>NUCLEOTIDE SEQUENCE [LARGE SCALE GENOMIC DNA]</scope>
    <source>
        <strain evidence="3">ATCC 64411 / 73-15</strain>
    </source>
</reference>
<protein>
    <submittedName>
        <fullName evidence="1 2">Uncharacterized protein</fullName>
    </submittedName>
</protein>